<sequence>MATAAGDFDDDGGAPAWVQDACHCSLRRRPALLRRIEEVVAASAMALRSWLCTVAAASSPG</sequence>
<name>A0A0D9Y6N8_9ORYZ</name>
<dbReference type="Gramene" id="OGLUM03G22060.1">
    <property type="protein sequence ID" value="OGLUM03G22060.1"/>
    <property type="gene ID" value="OGLUM03G22060"/>
</dbReference>
<dbReference type="EnsemblPlants" id="OGLUM01G12530.1">
    <property type="protein sequence ID" value="OGLUM01G12530.1"/>
    <property type="gene ID" value="OGLUM01G12530"/>
</dbReference>
<dbReference type="Proteomes" id="UP000026961">
    <property type="component" value="Chromosome 1"/>
</dbReference>
<protein>
    <submittedName>
        <fullName evidence="1">Uncharacterized protein</fullName>
    </submittedName>
</protein>
<dbReference type="EnsemblPlants" id="OGLUM03G22060.1">
    <property type="protein sequence ID" value="OGLUM03G22060.1"/>
    <property type="gene ID" value="OGLUM03G22060"/>
</dbReference>
<dbReference type="HOGENOM" id="CLU_2926357_0_0_1"/>
<keyword evidence="2" id="KW-1185">Reference proteome</keyword>
<reference evidence="1" key="3">
    <citation type="submission" date="2018-05" db="EMBL/GenBank/DDBJ databases">
        <title>OgluRS3 (Oryza glumaepatula Reference Sequence Version 3).</title>
        <authorList>
            <person name="Zhang J."/>
            <person name="Kudrna D."/>
            <person name="Lee S."/>
            <person name="Talag J."/>
            <person name="Welchert J."/>
            <person name="Wing R.A."/>
        </authorList>
    </citation>
    <scope>NUCLEOTIDE SEQUENCE [LARGE SCALE GENOMIC DNA]</scope>
</reference>
<evidence type="ECO:0000313" key="2">
    <source>
        <dbReference type="Proteomes" id="UP000026961"/>
    </source>
</evidence>
<proteinExistence type="predicted"/>
<evidence type="ECO:0000313" key="1">
    <source>
        <dbReference type="EnsemblPlants" id="OGLUM01G12530.1"/>
    </source>
</evidence>
<reference evidence="1" key="2">
    <citation type="submission" date="2015-04" db="UniProtKB">
        <authorList>
            <consortium name="EnsemblPlants"/>
        </authorList>
    </citation>
    <scope>IDENTIFICATION</scope>
</reference>
<accession>A0A0D9Y6N8</accession>
<dbReference type="Proteomes" id="UP000026961">
    <property type="component" value="Chromosome 3"/>
</dbReference>
<organism evidence="1">
    <name type="scientific">Oryza glumipatula</name>
    <dbReference type="NCBI Taxonomy" id="40148"/>
    <lineage>
        <taxon>Eukaryota</taxon>
        <taxon>Viridiplantae</taxon>
        <taxon>Streptophyta</taxon>
        <taxon>Embryophyta</taxon>
        <taxon>Tracheophyta</taxon>
        <taxon>Spermatophyta</taxon>
        <taxon>Magnoliopsida</taxon>
        <taxon>Liliopsida</taxon>
        <taxon>Poales</taxon>
        <taxon>Poaceae</taxon>
        <taxon>BOP clade</taxon>
        <taxon>Oryzoideae</taxon>
        <taxon>Oryzeae</taxon>
        <taxon>Oryzinae</taxon>
        <taxon>Oryza</taxon>
    </lineage>
</organism>
<dbReference type="Gramene" id="OGLUM01G12530.1">
    <property type="protein sequence ID" value="OGLUM01G12530.1"/>
    <property type="gene ID" value="OGLUM01G12530"/>
</dbReference>
<reference evidence="1" key="1">
    <citation type="submission" date="2013-08" db="EMBL/GenBank/DDBJ databases">
        <title>Oryza genome evolution.</title>
        <authorList>
            <person name="Wing R.A."/>
            <person name="Panaud O."/>
            <person name="Oliveira A.C."/>
        </authorList>
    </citation>
    <scope>NUCLEOTIDE SEQUENCE</scope>
</reference>
<dbReference type="AlphaFoldDB" id="A0A0D9Y6N8"/>